<dbReference type="PANTHER" id="PTHR43266:SF2">
    <property type="entry name" value="MAJOR FACILITATOR SUPERFAMILY (MFS) PROFILE DOMAIN-CONTAINING PROTEIN"/>
    <property type="match status" value="1"/>
</dbReference>
<dbReference type="CDD" id="cd06173">
    <property type="entry name" value="MFS_MefA_like"/>
    <property type="match status" value="1"/>
</dbReference>
<dbReference type="AlphaFoldDB" id="A0A455SM68"/>
<comment type="subcellular location">
    <subcellularLocation>
        <location evidence="1">Cell membrane</location>
        <topology evidence="1">Multi-pass membrane protein</topology>
    </subcellularLocation>
</comment>
<dbReference type="EMBL" id="AP019376">
    <property type="protein sequence ID" value="BBH88816.1"/>
    <property type="molecule type" value="Genomic_DNA"/>
</dbReference>
<keyword evidence="6 7" id="KW-0472">Membrane</keyword>
<dbReference type="Pfam" id="PF07690">
    <property type="entry name" value="MFS_1"/>
    <property type="match status" value="1"/>
</dbReference>
<evidence type="ECO:0000256" key="4">
    <source>
        <dbReference type="ARBA" id="ARBA00022692"/>
    </source>
</evidence>
<evidence type="ECO:0000256" key="6">
    <source>
        <dbReference type="ARBA" id="ARBA00023136"/>
    </source>
</evidence>
<dbReference type="InterPro" id="IPR036259">
    <property type="entry name" value="MFS_trans_sf"/>
</dbReference>
<dbReference type="PANTHER" id="PTHR43266">
    <property type="entry name" value="MACROLIDE-EFFLUX PROTEIN"/>
    <property type="match status" value="1"/>
</dbReference>
<feature type="transmembrane region" description="Helical" evidence="7">
    <location>
        <begin position="251"/>
        <end position="269"/>
    </location>
</feature>
<feature type="transmembrane region" description="Helical" evidence="7">
    <location>
        <begin position="289"/>
        <end position="309"/>
    </location>
</feature>
<reference evidence="9" key="1">
    <citation type="submission" date="2018-12" db="EMBL/GenBank/DDBJ databases">
        <title>Novel natural products biosynthetic potential of the class Ktedonobacteria.</title>
        <authorList>
            <person name="Zheng Y."/>
            <person name="Saitou A."/>
            <person name="Wang C.M."/>
            <person name="Toyoda A."/>
            <person name="Minakuchi Y."/>
            <person name="Sekiguchi Y."/>
            <person name="Ueda K."/>
            <person name="Takano H."/>
            <person name="Sakai Y."/>
            <person name="Yokota A."/>
            <person name="Yabe S."/>
        </authorList>
    </citation>
    <scope>NUCLEOTIDE SEQUENCE</scope>
    <source>
        <strain evidence="9">COM3</strain>
    </source>
</reference>
<dbReference type="InterPro" id="IPR011701">
    <property type="entry name" value="MFS"/>
</dbReference>
<feature type="transmembrane region" description="Helical" evidence="7">
    <location>
        <begin position="352"/>
        <end position="371"/>
    </location>
</feature>
<evidence type="ECO:0000313" key="9">
    <source>
        <dbReference type="EMBL" id="BBH88816.1"/>
    </source>
</evidence>
<keyword evidence="2" id="KW-0813">Transport</keyword>
<name>A0A455SM68_9CHLR</name>
<evidence type="ECO:0000256" key="7">
    <source>
        <dbReference type="SAM" id="Phobius"/>
    </source>
</evidence>
<dbReference type="SUPFAM" id="SSF103473">
    <property type="entry name" value="MFS general substrate transporter"/>
    <property type="match status" value="1"/>
</dbReference>
<evidence type="ECO:0000256" key="3">
    <source>
        <dbReference type="ARBA" id="ARBA00022475"/>
    </source>
</evidence>
<dbReference type="GO" id="GO:0005886">
    <property type="term" value="C:plasma membrane"/>
    <property type="evidence" value="ECO:0007669"/>
    <property type="project" value="UniProtKB-SubCell"/>
</dbReference>
<keyword evidence="3" id="KW-1003">Cell membrane</keyword>
<keyword evidence="5 7" id="KW-1133">Transmembrane helix</keyword>
<dbReference type="GO" id="GO:0022857">
    <property type="term" value="F:transmembrane transporter activity"/>
    <property type="evidence" value="ECO:0007669"/>
    <property type="project" value="InterPro"/>
</dbReference>
<keyword evidence="4 7" id="KW-0812">Transmembrane</keyword>
<feature type="transmembrane region" description="Helical" evidence="7">
    <location>
        <begin position="185"/>
        <end position="207"/>
    </location>
</feature>
<evidence type="ECO:0000256" key="2">
    <source>
        <dbReference type="ARBA" id="ARBA00022448"/>
    </source>
</evidence>
<feature type="transmembrane region" description="Helical" evidence="7">
    <location>
        <begin position="20"/>
        <end position="41"/>
    </location>
</feature>
<evidence type="ECO:0000256" key="1">
    <source>
        <dbReference type="ARBA" id="ARBA00004651"/>
    </source>
</evidence>
<feature type="transmembrane region" description="Helical" evidence="7">
    <location>
        <begin position="321"/>
        <end position="340"/>
    </location>
</feature>
<accession>A0A455SM68</accession>
<evidence type="ECO:0000256" key="5">
    <source>
        <dbReference type="ARBA" id="ARBA00022989"/>
    </source>
</evidence>
<sequence>MAAANPGGGFLPVLRNRNFLYLWLAQIISQMIFNAANYAFLVLINKVSQSTTLVGLAIISFVLPAVLFGAPAGVVVDHVSRRRILWGSNCLRGIATLLMIVVLIVDHTSIVPLYILTFIISTIGQFFAPAESSSIPQLVRKSELMPALSLFNITMQISQAIGYVVASIVLTLLPEFHLFNLTIDAFVQLYFLIGILYLLCAGLILLIPQNQVDRKYTTQSGQITTQTLGAVGSIWHEMYQGWQFVRTNKPLFLAVIQLSYAGVLLFVVIELATKITTNLLHLPENALVLVFAPAALGVVVGSLLTPGIFRKLGHSRTITTGTIILTIACALVPLSAWLSPYLKPAGWSFNPLVFSLIALLLLAAGFGLDFLNIPSQTAMQELTPNRLKGRVISLQLVLYSACTVPVILFMGGFADAFGIENVLYLLAVCHILFGAWSLYYEKKHAAAIQAYHQRQGMEQEKQVITLEQKRIH</sequence>
<organism evidence="9">
    <name type="scientific">Thermosporothrix sp. COM3</name>
    <dbReference type="NCBI Taxonomy" id="2490863"/>
    <lineage>
        <taxon>Bacteria</taxon>
        <taxon>Bacillati</taxon>
        <taxon>Chloroflexota</taxon>
        <taxon>Ktedonobacteria</taxon>
        <taxon>Ktedonobacterales</taxon>
        <taxon>Thermosporotrichaceae</taxon>
        <taxon>Thermosporothrix</taxon>
    </lineage>
</organism>
<feature type="transmembrane region" description="Helical" evidence="7">
    <location>
        <begin position="422"/>
        <end position="440"/>
    </location>
</feature>
<feature type="transmembrane region" description="Helical" evidence="7">
    <location>
        <begin position="53"/>
        <end position="72"/>
    </location>
</feature>
<gene>
    <name evidence="9" type="ORF">KTC_35670</name>
</gene>
<dbReference type="Gene3D" id="1.20.1250.20">
    <property type="entry name" value="MFS general substrate transporter like domains"/>
    <property type="match status" value="1"/>
</dbReference>
<feature type="transmembrane region" description="Helical" evidence="7">
    <location>
        <begin position="84"/>
        <end position="105"/>
    </location>
</feature>
<dbReference type="InterPro" id="IPR020846">
    <property type="entry name" value="MFS_dom"/>
</dbReference>
<feature type="transmembrane region" description="Helical" evidence="7">
    <location>
        <begin position="111"/>
        <end position="130"/>
    </location>
</feature>
<feature type="transmembrane region" description="Helical" evidence="7">
    <location>
        <begin position="150"/>
        <end position="173"/>
    </location>
</feature>
<evidence type="ECO:0000259" key="8">
    <source>
        <dbReference type="PROSITE" id="PS50850"/>
    </source>
</evidence>
<feature type="domain" description="Major facilitator superfamily (MFS) profile" evidence="8">
    <location>
        <begin position="18"/>
        <end position="445"/>
    </location>
</feature>
<feature type="transmembrane region" description="Helical" evidence="7">
    <location>
        <begin position="391"/>
        <end position="410"/>
    </location>
</feature>
<dbReference type="PROSITE" id="PS50850">
    <property type="entry name" value="MFS"/>
    <property type="match status" value="1"/>
</dbReference>
<protein>
    <submittedName>
        <fullName evidence="9">MFS transporter</fullName>
    </submittedName>
</protein>
<proteinExistence type="predicted"/>